<name>A0A0E9PLW3_ANGAN</name>
<reference evidence="1" key="2">
    <citation type="journal article" date="2015" name="Fish Shellfish Immunol.">
        <title>Early steps in the European eel (Anguilla anguilla)-Vibrio vulnificus interaction in the gills: Role of the RtxA13 toxin.</title>
        <authorList>
            <person name="Callol A."/>
            <person name="Pajuelo D."/>
            <person name="Ebbesson L."/>
            <person name="Teles M."/>
            <person name="MacKenzie S."/>
            <person name="Amaro C."/>
        </authorList>
    </citation>
    <scope>NUCLEOTIDE SEQUENCE</scope>
</reference>
<dbReference type="EMBL" id="GBXM01103487">
    <property type="protein sequence ID" value="JAH05090.1"/>
    <property type="molecule type" value="Transcribed_RNA"/>
</dbReference>
<reference evidence="1" key="1">
    <citation type="submission" date="2014-11" db="EMBL/GenBank/DDBJ databases">
        <authorList>
            <person name="Amaro Gonzalez C."/>
        </authorList>
    </citation>
    <scope>NUCLEOTIDE SEQUENCE</scope>
</reference>
<organism evidence="1">
    <name type="scientific">Anguilla anguilla</name>
    <name type="common">European freshwater eel</name>
    <name type="synonym">Muraena anguilla</name>
    <dbReference type="NCBI Taxonomy" id="7936"/>
    <lineage>
        <taxon>Eukaryota</taxon>
        <taxon>Metazoa</taxon>
        <taxon>Chordata</taxon>
        <taxon>Craniata</taxon>
        <taxon>Vertebrata</taxon>
        <taxon>Euteleostomi</taxon>
        <taxon>Actinopterygii</taxon>
        <taxon>Neopterygii</taxon>
        <taxon>Teleostei</taxon>
        <taxon>Anguilliformes</taxon>
        <taxon>Anguillidae</taxon>
        <taxon>Anguilla</taxon>
    </lineage>
</organism>
<proteinExistence type="predicted"/>
<protein>
    <submittedName>
        <fullName evidence="1">Uncharacterized protein</fullName>
    </submittedName>
</protein>
<accession>A0A0E9PLW3</accession>
<dbReference type="AlphaFoldDB" id="A0A0E9PLW3"/>
<sequence length="44" mass="4960">MMFFVFLLSCDKKQIVRGCTPKQTDKKLAVAACRRRGALPNTES</sequence>
<evidence type="ECO:0000313" key="1">
    <source>
        <dbReference type="EMBL" id="JAH05090.1"/>
    </source>
</evidence>